<dbReference type="AlphaFoldDB" id="A0A9X7JQR0"/>
<keyword evidence="2" id="KW-0812">Transmembrane</keyword>
<keyword evidence="5" id="KW-1185">Reference proteome</keyword>
<keyword evidence="2" id="KW-0472">Membrane</keyword>
<feature type="transmembrane region" description="Helical" evidence="2">
    <location>
        <begin position="187"/>
        <end position="210"/>
    </location>
</feature>
<dbReference type="CDD" id="cd00093">
    <property type="entry name" value="HTH_XRE"/>
    <property type="match status" value="1"/>
</dbReference>
<dbReference type="Pfam" id="PF13560">
    <property type="entry name" value="HTH_31"/>
    <property type="match status" value="1"/>
</dbReference>
<proteinExistence type="predicted"/>
<evidence type="ECO:0000313" key="5">
    <source>
        <dbReference type="Proteomes" id="UP000242427"/>
    </source>
</evidence>
<protein>
    <submittedName>
        <fullName evidence="4">Transcriptional regulator</fullName>
    </submittedName>
</protein>
<accession>A0A9X7JQR0</accession>
<dbReference type="Proteomes" id="UP000242427">
    <property type="component" value="Unassembled WGS sequence"/>
</dbReference>
<dbReference type="Gene3D" id="1.10.260.40">
    <property type="entry name" value="lambda repressor-like DNA-binding domains"/>
    <property type="match status" value="1"/>
</dbReference>
<feature type="region of interest" description="Disordered" evidence="1">
    <location>
        <begin position="477"/>
        <end position="511"/>
    </location>
</feature>
<name>A0A9X7JQR0_9ACTN</name>
<feature type="region of interest" description="Disordered" evidence="1">
    <location>
        <begin position="102"/>
        <end position="180"/>
    </location>
</feature>
<keyword evidence="2" id="KW-1133">Transmembrane helix</keyword>
<feature type="region of interest" description="Disordered" evidence="1">
    <location>
        <begin position="212"/>
        <end position="317"/>
    </location>
</feature>
<gene>
    <name evidence="4" type="ORF">B7P34_13625</name>
</gene>
<feature type="compositionally biased region" description="Gly residues" evidence="1">
    <location>
        <begin position="212"/>
        <end position="226"/>
    </location>
</feature>
<dbReference type="SUPFAM" id="SSF47413">
    <property type="entry name" value="lambda repressor-like DNA-binding domains"/>
    <property type="match status" value="1"/>
</dbReference>
<sequence length="511" mass="51831">MPAQALTWGNGRSLEWGAGMGSDVGAGDLAELLRELKERSGLSYGVLAKRLHVSTSTLHRYCSGAAVPAEFAPVERLARLCRATPEELMEVHRRWIVADATRGRKQQAGPAATAETGDFAAKAEAGDSAAREEPGPGEGPAASEKAGAPEGAESRERPASDAAPMTPPMAPPARAAAPQRGRLPRRAVLAAIAAAAAVTVLGSAALAVTLTGGDGDGGGSGSGSADGRGRIVGAAPSGKPGHGKPQASAEPGAGGGSGSGSPSGEPSPSPSREQESGKGGASPSPGNGPDSPGNGPEQETGGGAGPGKPAGVPLTAHVRPYAYEDPCSQHYLVDRAPARVPVPPSEPDAPGWVAEVGAVPAGEQYVKITLQGTGKETVVLEGLQVRVQGGARPPLAWNDYATGVGCGGDVATRSFGVDLDSARPVAEPRAGQRDFPYKVSETDPEVFYVKAAARRHDVSWYLEVQWSSGGRRGVLRIDDQGRPFRTSGAGGRPAYQWPPGGAGWEPAPSGN</sequence>
<reference evidence="4 5" key="1">
    <citation type="submission" date="2018-03" db="EMBL/GenBank/DDBJ databases">
        <title>Chitinolytic properties of Streptosporangium nondiastaticum TBG75A20.</title>
        <authorList>
            <person name="Gayathri V."/>
            <person name="Shiburaj S."/>
        </authorList>
    </citation>
    <scope>NUCLEOTIDE SEQUENCE [LARGE SCALE GENOMIC DNA]</scope>
    <source>
        <strain evidence="4 5">TBG75A20</strain>
    </source>
</reference>
<dbReference type="PROSITE" id="PS50943">
    <property type="entry name" value="HTH_CROC1"/>
    <property type="match status" value="1"/>
</dbReference>
<dbReference type="SMART" id="SM00530">
    <property type="entry name" value="HTH_XRE"/>
    <property type="match status" value="1"/>
</dbReference>
<feature type="compositionally biased region" description="Gly residues" evidence="1">
    <location>
        <begin position="252"/>
        <end position="261"/>
    </location>
</feature>
<evidence type="ECO:0000313" key="4">
    <source>
        <dbReference type="EMBL" id="PSJ28158.1"/>
    </source>
</evidence>
<dbReference type="InterPro" id="IPR001387">
    <property type="entry name" value="Cro/C1-type_HTH"/>
</dbReference>
<evidence type="ECO:0000256" key="1">
    <source>
        <dbReference type="SAM" id="MobiDB-lite"/>
    </source>
</evidence>
<feature type="compositionally biased region" description="Low complexity" evidence="1">
    <location>
        <begin position="281"/>
        <end position="299"/>
    </location>
</feature>
<feature type="domain" description="HTH cro/C1-type" evidence="3">
    <location>
        <begin position="33"/>
        <end position="88"/>
    </location>
</feature>
<evidence type="ECO:0000256" key="2">
    <source>
        <dbReference type="SAM" id="Phobius"/>
    </source>
</evidence>
<dbReference type="InterPro" id="IPR010982">
    <property type="entry name" value="Lambda_DNA-bd_dom_sf"/>
</dbReference>
<comment type="caution">
    <text evidence="4">The sequence shown here is derived from an EMBL/GenBank/DDBJ whole genome shotgun (WGS) entry which is preliminary data.</text>
</comment>
<dbReference type="OrthoDB" id="3359627at2"/>
<dbReference type="GO" id="GO:0003677">
    <property type="term" value="F:DNA binding"/>
    <property type="evidence" value="ECO:0007669"/>
    <property type="project" value="InterPro"/>
</dbReference>
<organism evidence="4 5">
    <name type="scientific">Streptosporangium nondiastaticum</name>
    <dbReference type="NCBI Taxonomy" id="35764"/>
    <lineage>
        <taxon>Bacteria</taxon>
        <taxon>Bacillati</taxon>
        <taxon>Actinomycetota</taxon>
        <taxon>Actinomycetes</taxon>
        <taxon>Streptosporangiales</taxon>
        <taxon>Streptosporangiaceae</taxon>
        <taxon>Streptosporangium</taxon>
    </lineage>
</organism>
<dbReference type="EMBL" id="PXWG01000028">
    <property type="protein sequence ID" value="PSJ28158.1"/>
    <property type="molecule type" value="Genomic_DNA"/>
</dbReference>
<evidence type="ECO:0000259" key="3">
    <source>
        <dbReference type="PROSITE" id="PS50943"/>
    </source>
</evidence>